<feature type="domain" description="DH" evidence="4">
    <location>
        <begin position="300"/>
        <end position="482"/>
    </location>
</feature>
<dbReference type="InterPro" id="IPR000219">
    <property type="entry name" value="DH_dom"/>
</dbReference>
<feature type="compositionally biased region" description="Polar residues" evidence="2">
    <location>
        <begin position="972"/>
        <end position="986"/>
    </location>
</feature>
<feature type="compositionally biased region" description="Polar residues" evidence="2">
    <location>
        <begin position="1176"/>
        <end position="1186"/>
    </location>
</feature>
<feature type="compositionally biased region" description="Low complexity" evidence="2">
    <location>
        <begin position="147"/>
        <end position="196"/>
    </location>
</feature>
<dbReference type="SMART" id="SM00233">
    <property type="entry name" value="PH"/>
    <property type="match status" value="1"/>
</dbReference>
<feature type="compositionally biased region" description="Basic residues" evidence="2">
    <location>
        <begin position="1430"/>
        <end position="1440"/>
    </location>
</feature>
<dbReference type="Gene3D" id="1.20.900.10">
    <property type="entry name" value="Dbl homology (DH) domain"/>
    <property type="match status" value="1"/>
</dbReference>
<keyword evidence="1" id="KW-0597">Phosphoprotein</keyword>
<dbReference type="EMBL" id="GDIP01220460">
    <property type="protein sequence ID" value="JAJ02942.1"/>
    <property type="molecule type" value="Transcribed_RNA"/>
</dbReference>
<feature type="region of interest" description="Disordered" evidence="2">
    <location>
        <begin position="1548"/>
        <end position="1567"/>
    </location>
</feature>
<protein>
    <submittedName>
        <fullName evidence="5">Pleckstrin domain-containing family G member</fullName>
    </submittedName>
</protein>
<dbReference type="Gene3D" id="2.30.29.30">
    <property type="entry name" value="Pleckstrin-homology domain (PH domain)/Phosphotyrosine-binding domain (PTB)"/>
    <property type="match status" value="1"/>
</dbReference>
<proteinExistence type="predicted"/>
<evidence type="ECO:0000313" key="5">
    <source>
        <dbReference type="EMBL" id="JAJ05041.1"/>
    </source>
</evidence>
<feature type="compositionally biased region" description="Basic and acidic residues" evidence="2">
    <location>
        <begin position="722"/>
        <end position="744"/>
    </location>
</feature>
<dbReference type="CDD" id="cd13243">
    <property type="entry name" value="PH_PLEKHG1_G2_G3"/>
    <property type="match status" value="1"/>
</dbReference>
<feature type="region of interest" description="Disordered" evidence="2">
    <location>
        <begin position="774"/>
        <end position="819"/>
    </location>
</feature>
<feature type="region of interest" description="Disordered" evidence="2">
    <location>
        <begin position="1154"/>
        <end position="1186"/>
    </location>
</feature>
<dbReference type="OrthoDB" id="1594986at2759"/>
<feature type="domain" description="PH" evidence="3">
    <location>
        <begin position="512"/>
        <end position="606"/>
    </location>
</feature>
<reference evidence="5" key="2">
    <citation type="submission" date="2015-10" db="EMBL/GenBank/DDBJ databases">
        <authorList>
            <person name="Gilbert D.G."/>
        </authorList>
    </citation>
    <scope>NUCLEOTIDE SEQUENCE</scope>
</reference>
<dbReference type="EMBL" id="GDIP01218361">
    <property type="protein sequence ID" value="JAJ05041.1"/>
    <property type="molecule type" value="Transcribed_RNA"/>
</dbReference>
<feature type="compositionally biased region" description="Low complexity" evidence="2">
    <location>
        <begin position="653"/>
        <end position="666"/>
    </location>
</feature>
<feature type="region of interest" description="Disordered" evidence="2">
    <location>
        <begin position="653"/>
        <end position="746"/>
    </location>
</feature>
<sequence length="1585" mass="172426">MESVQNPPRGGHLDVGASWDDFYGSSSDLVPTLMDIFDSMIGNQQHNMSPPSPTSDSSCAPAMTAQPAATNNNHLSSNPQPRHFPVLKIVEPGDPLPPLTNGPINNNVTRSGGVRNGTTTSSPRRSVSFRSSELAPGNAAGGGAGTGTITSTASSRCGSSSSSSSLTSLAAPTSVHSATSSSSTSSTSSGHLTSSFASSSCHLTSAESLDDAGGVGVTLAAATASTGGAATVGAGSGSPSRRARSNAVNSDLHHLRHSGDSGDSGVSSPGPPSSEASEQKHSGEEEEDDGDDGCSDNLSYMDRVVMEVVESEAVYVRDLQQVVEGYLYFWRDEGERAPLSPEQATALFGNVDDIYRFNSQFLTQLQSCGLDPVEVARCFVRNNSGFTIYTDYCTNYPRKVSVLTDLMRNEAASRACRERQTQLQHTLPLGSYLLKPVQRILKYHLLLQNIVKHCDRSQTPGYSDIIVALSAMTGIAHHINDMKRKHEHAVRVQEVQSLLDGWPGEDLTTYGELVAEGSFRMYGAKAPRHVFLLDRMLLIVKRKEDGTLGYKVHIMCSNLMLIESVPGEPLSFHVIPFDNPRQQYTLEARNLEQKREWALQLKRVILENYDAVIPHHARQLVLQLGQDQRCNQERPASNNGGQSFERGDYAYSATANAGSNSNTSSAVHHVKRHQHSAPEYLERRKHSTAGLTAKGRSRKGRKSSHDGSSPRESPLIPRRLRRSLDSRDRSVSQDRSDLDHERKFSTNSCPTAAETAKNKVRKFGAWRRRSEPCRETSLVVDQTEAEPTSTNAATGDGKVRDEQPREVSGRLEIASPSSSRALVVDPEPLMQPTCSPQQLQQPQRMVPESLERIVEQLVLQNVEIQRILQRKKRRAAERQPSASSSSLSSSRPYIRSESTTLDEGIYDTLMSPSAPGMMDAVEGVLSDIDGDYVTIRNVGDGHFSRCHLRRSLGNKTPERMVDSSHLAGSGAFPSQQQLQKATLSRSLSCPARGQQAVRVVKKSEASVSESSGAGGNRSLAAVGGRIQKLLNHIGSPDHWSNWIRSLSPPQRRTTTPGEPDASSCRSRSRRDPIDLDVDPMNISTSPCVPSVWLQLQSEHLAEPGKKSGSLPRSFQTPPDLKSRWMDRPITIASDRPAPIDLQTDALELYIRSQQERPSDQTDQHSANEGFDDSLTDIPSTPRVSTDNIHVHPDYKIYRRSASKSSLKTVLSSVSSKLRSGSEHFWGSLFSLSHDDSAVTSPSSAGRQHSKVIHYLANRYALLLRQRHNSLQHNSNPAAAAHSAVIGARIANLSDSADYVIPKYSSPTTPSCYSTSRSDLSSSKSTVSLASKTTWYGTLESTRDAAMQMMMMDSDDSGSEQEDDEDSATGMDGFFYERAFEAVEQLLDGAAADWCCRDSAIFSDRDETGSVTEAAIVKTKPPPPPVASKSQRVHHQQQHSRHRGMAILDRMRSLEENGGVKCSGKEVSASASLENLKSISQRRMELTQAFTSSGKPGDESETSSQHSTSTVNTVVEVHPAGGGLADDTIDPHSPIHQRRMGATGMIQPQMRKGMESPPTTSESANAVPLPKGWVKHIIGKLQGDAK</sequence>
<feature type="region of interest" description="Disordered" evidence="2">
    <location>
        <begin position="871"/>
        <end position="899"/>
    </location>
</feature>
<evidence type="ECO:0000259" key="4">
    <source>
        <dbReference type="PROSITE" id="PS50010"/>
    </source>
</evidence>
<dbReference type="InterPro" id="IPR043324">
    <property type="entry name" value="PH_PLEKHG1_G2_G3"/>
</dbReference>
<evidence type="ECO:0000256" key="1">
    <source>
        <dbReference type="ARBA" id="ARBA00022553"/>
    </source>
</evidence>
<dbReference type="EMBL" id="GDIP01221612">
    <property type="protein sequence ID" value="JAJ01790.1"/>
    <property type="molecule type" value="Transcribed_RNA"/>
</dbReference>
<feature type="region of interest" description="Disordered" evidence="2">
    <location>
        <begin position="1100"/>
        <end position="1122"/>
    </location>
</feature>
<name>A0A0N7ZRZ7_9CRUS</name>
<dbReference type="Pfam" id="PF00621">
    <property type="entry name" value="RhoGEF"/>
    <property type="match status" value="1"/>
</dbReference>
<feature type="compositionally biased region" description="Polar residues" evidence="2">
    <location>
        <begin position="67"/>
        <end position="80"/>
    </location>
</feature>
<accession>A0A0N7ZRZ7</accession>
<feature type="compositionally biased region" description="Polar residues" evidence="2">
    <location>
        <begin position="1042"/>
        <end position="1056"/>
    </location>
</feature>
<feature type="compositionally biased region" description="Acidic residues" evidence="2">
    <location>
        <begin position="284"/>
        <end position="294"/>
    </location>
</feature>
<feature type="region of interest" description="Disordered" evidence="2">
    <location>
        <begin position="42"/>
        <end position="196"/>
    </location>
</feature>
<dbReference type="PANTHER" id="PTHR45924">
    <property type="entry name" value="FI17866P1"/>
    <property type="match status" value="1"/>
</dbReference>
<feature type="region of interest" description="Disordered" evidence="2">
    <location>
        <begin position="1488"/>
        <end position="1508"/>
    </location>
</feature>
<dbReference type="SUPFAM" id="SSF48065">
    <property type="entry name" value="DBL homology domain (DH-domain)"/>
    <property type="match status" value="1"/>
</dbReference>
<feature type="compositionally biased region" description="Basic and acidic residues" evidence="2">
    <location>
        <begin position="251"/>
        <end position="260"/>
    </location>
</feature>
<feature type="compositionally biased region" description="Low complexity" evidence="2">
    <location>
        <begin position="224"/>
        <end position="240"/>
    </location>
</feature>
<feature type="region of interest" description="Disordered" evidence="2">
    <location>
        <begin position="957"/>
        <end position="986"/>
    </location>
</feature>
<dbReference type="SUPFAM" id="SSF50729">
    <property type="entry name" value="PH domain-like"/>
    <property type="match status" value="1"/>
</dbReference>
<feature type="region of interest" description="Disordered" evidence="2">
    <location>
        <begin position="1040"/>
        <end position="1081"/>
    </location>
</feature>
<dbReference type="GO" id="GO:0005085">
    <property type="term" value="F:guanyl-nucleotide exchange factor activity"/>
    <property type="evidence" value="ECO:0007669"/>
    <property type="project" value="InterPro"/>
</dbReference>
<dbReference type="CDD" id="cd00160">
    <property type="entry name" value="RhoGEF"/>
    <property type="match status" value="1"/>
</dbReference>
<dbReference type="InterPro" id="IPR011993">
    <property type="entry name" value="PH-like_dom_sf"/>
</dbReference>
<organism evidence="5">
    <name type="scientific">Daphnia magna</name>
    <dbReference type="NCBI Taxonomy" id="35525"/>
    <lineage>
        <taxon>Eukaryota</taxon>
        <taxon>Metazoa</taxon>
        <taxon>Ecdysozoa</taxon>
        <taxon>Arthropoda</taxon>
        <taxon>Crustacea</taxon>
        <taxon>Branchiopoda</taxon>
        <taxon>Diplostraca</taxon>
        <taxon>Cladocera</taxon>
        <taxon>Anomopoda</taxon>
        <taxon>Daphniidae</taxon>
        <taxon>Daphnia</taxon>
    </lineage>
</organism>
<dbReference type="SMART" id="SM00325">
    <property type="entry name" value="RhoGEF"/>
    <property type="match status" value="1"/>
</dbReference>
<dbReference type="PANTHER" id="PTHR45924:SF2">
    <property type="entry name" value="FI17866P1"/>
    <property type="match status" value="1"/>
</dbReference>
<dbReference type="GO" id="GO:0031267">
    <property type="term" value="F:small GTPase binding"/>
    <property type="evidence" value="ECO:0007669"/>
    <property type="project" value="TreeGrafter"/>
</dbReference>
<feature type="compositionally biased region" description="Polar residues" evidence="2">
    <location>
        <begin position="42"/>
        <end position="58"/>
    </location>
</feature>
<dbReference type="PROSITE" id="PS50003">
    <property type="entry name" value="PH_DOMAIN"/>
    <property type="match status" value="1"/>
</dbReference>
<evidence type="ECO:0000256" key="2">
    <source>
        <dbReference type="SAM" id="MobiDB-lite"/>
    </source>
</evidence>
<reference evidence="5" key="1">
    <citation type="submission" date="2015-10" db="EMBL/GenBank/DDBJ databases">
        <title>Daphnia magna gene sets from two clonal populations assembled and annotated with EvidentialGene.</title>
        <authorList>
            <person name="Gilbert D."/>
            <person name="Podicheti R."/>
            <person name="Orsini L."/>
            <person name="Colbourne J."/>
            <person name="Pfrender M."/>
        </authorList>
    </citation>
    <scope>NUCLEOTIDE SEQUENCE</scope>
</reference>
<evidence type="ECO:0000259" key="3">
    <source>
        <dbReference type="PROSITE" id="PS50003"/>
    </source>
</evidence>
<feature type="region of interest" description="Disordered" evidence="2">
    <location>
        <begin position="224"/>
        <end position="296"/>
    </location>
</feature>
<dbReference type="InterPro" id="IPR001849">
    <property type="entry name" value="PH_domain"/>
</dbReference>
<dbReference type="Pfam" id="PF22697">
    <property type="entry name" value="SOS1_NGEF_PH"/>
    <property type="match status" value="1"/>
</dbReference>
<dbReference type="InterPro" id="IPR055251">
    <property type="entry name" value="SOS1_NGEF_PH"/>
</dbReference>
<dbReference type="InterPro" id="IPR035899">
    <property type="entry name" value="DBL_dom_sf"/>
</dbReference>
<feature type="compositionally biased region" description="Low complexity" evidence="2">
    <location>
        <begin position="118"/>
        <end position="132"/>
    </location>
</feature>
<feature type="compositionally biased region" description="Low complexity" evidence="2">
    <location>
        <begin position="878"/>
        <end position="898"/>
    </location>
</feature>
<feature type="region of interest" description="Disordered" evidence="2">
    <location>
        <begin position="1416"/>
        <end position="1440"/>
    </location>
</feature>
<dbReference type="PROSITE" id="PS50010">
    <property type="entry name" value="DH_2"/>
    <property type="match status" value="1"/>
</dbReference>
<feature type="compositionally biased region" description="Basic and acidic residues" evidence="2">
    <location>
        <begin position="797"/>
        <end position="809"/>
    </location>
</feature>